<evidence type="ECO:0000313" key="2">
    <source>
        <dbReference type="EMBL" id="KZT00225.1"/>
    </source>
</evidence>
<sequence>HEHEYPEDDVPVFPEHDERGDDLLPTYDELAAQHSSRCVTQLEYVEVAESSIAGLADEKMN</sequence>
<dbReference type="Proteomes" id="UP000076871">
    <property type="component" value="Unassembled WGS sequence"/>
</dbReference>
<evidence type="ECO:0000313" key="3">
    <source>
        <dbReference type="Proteomes" id="UP000076871"/>
    </source>
</evidence>
<evidence type="ECO:0000256" key="1">
    <source>
        <dbReference type="SAM" id="MobiDB-lite"/>
    </source>
</evidence>
<name>A0A165B4N4_9APHY</name>
<dbReference type="RefSeq" id="XP_040757965.1">
    <property type="nucleotide sequence ID" value="XM_040910249.1"/>
</dbReference>
<feature type="region of interest" description="Disordered" evidence="1">
    <location>
        <begin position="1"/>
        <end position="20"/>
    </location>
</feature>
<dbReference type="EMBL" id="KV427692">
    <property type="protein sequence ID" value="KZT00225.1"/>
    <property type="molecule type" value="Genomic_DNA"/>
</dbReference>
<feature type="non-terminal residue" evidence="2">
    <location>
        <position position="1"/>
    </location>
</feature>
<dbReference type="GeneID" id="63827278"/>
<feature type="non-terminal residue" evidence="2">
    <location>
        <position position="61"/>
    </location>
</feature>
<accession>A0A165B4N4</accession>
<dbReference type="AlphaFoldDB" id="A0A165B4N4"/>
<organism evidence="2 3">
    <name type="scientific">Laetiporus sulphureus 93-53</name>
    <dbReference type="NCBI Taxonomy" id="1314785"/>
    <lineage>
        <taxon>Eukaryota</taxon>
        <taxon>Fungi</taxon>
        <taxon>Dikarya</taxon>
        <taxon>Basidiomycota</taxon>
        <taxon>Agaricomycotina</taxon>
        <taxon>Agaricomycetes</taxon>
        <taxon>Polyporales</taxon>
        <taxon>Laetiporus</taxon>
    </lineage>
</organism>
<protein>
    <submittedName>
        <fullName evidence="2">Uncharacterized protein</fullName>
    </submittedName>
</protein>
<dbReference type="InParanoid" id="A0A165B4N4"/>
<gene>
    <name evidence="2" type="ORF">LAESUDRAFT_732493</name>
</gene>
<proteinExistence type="predicted"/>
<keyword evidence="3" id="KW-1185">Reference proteome</keyword>
<reference evidence="2 3" key="1">
    <citation type="journal article" date="2016" name="Mol. Biol. Evol.">
        <title>Comparative Genomics of Early-Diverging Mushroom-Forming Fungi Provides Insights into the Origins of Lignocellulose Decay Capabilities.</title>
        <authorList>
            <person name="Nagy L.G."/>
            <person name="Riley R."/>
            <person name="Tritt A."/>
            <person name="Adam C."/>
            <person name="Daum C."/>
            <person name="Floudas D."/>
            <person name="Sun H."/>
            <person name="Yadav J.S."/>
            <person name="Pangilinan J."/>
            <person name="Larsson K.H."/>
            <person name="Matsuura K."/>
            <person name="Barry K."/>
            <person name="Labutti K."/>
            <person name="Kuo R."/>
            <person name="Ohm R.A."/>
            <person name="Bhattacharya S.S."/>
            <person name="Shirouzu T."/>
            <person name="Yoshinaga Y."/>
            <person name="Martin F.M."/>
            <person name="Grigoriev I.V."/>
            <person name="Hibbett D.S."/>
        </authorList>
    </citation>
    <scope>NUCLEOTIDE SEQUENCE [LARGE SCALE GENOMIC DNA]</scope>
    <source>
        <strain evidence="2 3">93-53</strain>
    </source>
</reference>
<feature type="compositionally biased region" description="Acidic residues" evidence="1">
    <location>
        <begin position="1"/>
        <end position="10"/>
    </location>
</feature>